<comment type="function">
    <text evidence="7">Component of the sequence-specific heterotrimeric transcription factor (NF-Y) which specifically recognizes a 5'-CCAAT-3' box motif found in the promoters of its target genes. NF-Y can function as both an activator and a repressor, depending on its interacting cofactors.</text>
</comment>
<keyword evidence="6" id="KW-0539">Nucleus</keyword>
<evidence type="ECO:0000313" key="14">
    <source>
        <dbReference type="EMBL" id="KAJ6217358.1"/>
    </source>
</evidence>
<dbReference type="InterPro" id="IPR009072">
    <property type="entry name" value="Histone-fold"/>
</dbReference>
<evidence type="ECO:0000256" key="5">
    <source>
        <dbReference type="ARBA" id="ARBA00023163"/>
    </source>
</evidence>
<dbReference type="InterPro" id="IPR050568">
    <property type="entry name" value="Transcr_DNA_Rep_Reg"/>
</dbReference>
<dbReference type="AlphaFoldDB" id="A0A9Q0RIX4"/>
<sequence length="322" mass="36409">MDSSANDSNFGLQTSSETQQMLDNFWKKAMEDIHNMNHINNDFRNPELPLARIKKIMKLDENVKMISGEAPVLFAKAVEIFIAELSLRAWVITENNKRRTLQRNDISVGISKFDVFDFLIDIVPREEVKPMKKNDIFNSNVISQDQLNYFFQIAQQQPLQAGGGQPIQIIQTPNQNTQFAIAPQVFQLPAPSWTNQSSDTALLPNSQVVQLNPLENQQTNRDKSVELSNLPTPLILSGMYNNGEVVQQLLSSQQYQTLLQNQNSTPNQPIIISNQQLSMSTQFINNTVQVVQAIIPTSNTTNTNIESIDSNEIPVHNEERES</sequence>
<dbReference type="FunFam" id="1.10.20.10:FF:000006">
    <property type="entry name" value="Nuclear transcription factor Y subunit gamma"/>
    <property type="match status" value="1"/>
</dbReference>
<keyword evidence="3" id="KW-0238">DNA-binding</keyword>
<keyword evidence="2" id="KW-0805">Transcription regulation</keyword>
<dbReference type="Proteomes" id="UP001142055">
    <property type="component" value="Chromosome 3"/>
</dbReference>
<comment type="caution">
    <text evidence="14">The sequence shown here is derived from an EMBL/GenBank/DDBJ whole genome shotgun (WGS) entry which is preliminary data.</text>
</comment>
<gene>
    <name evidence="14" type="ORF">RDWZM_008515</name>
</gene>
<dbReference type="EMBL" id="JAPWDV010000003">
    <property type="protein sequence ID" value="KAJ6217358.1"/>
    <property type="molecule type" value="Genomic_DNA"/>
</dbReference>
<dbReference type="OMA" id="PFAFMMQ"/>
<comment type="similarity">
    <text evidence="9">Belongs to the NFYC/HAP5 subunit family.</text>
</comment>
<evidence type="ECO:0000256" key="1">
    <source>
        <dbReference type="ARBA" id="ARBA00004123"/>
    </source>
</evidence>
<evidence type="ECO:0000256" key="9">
    <source>
        <dbReference type="ARBA" id="ARBA00038129"/>
    </source>
</evidence>
<dbReference type="GO" id="GO:0016602">
    <property type="term" value="C:CCAAT-binding factor complex"/>
    <property type="evidence" value="ECO:0007669"/>
    <property type="project" value="TreeGrafter"/>
</dbReference>
<accession>A0A9Q0RIX4</accession>
<evidence type="ECO:0000256" key="7">
    <source>
        <dbReference type="ARBA" id="ARBA00025263"/>
    </source>
</evidence>
<evidence type="ECO:0000256" key="12">
    <source>
        <dbReference type="ARBA" id="ARBA00042663"/>
    </source>
</evidence>
<feature type="domain" description="Core Histone H2A/H2B/H3" evidence="13">
    <location>
        <begin position="36"/>
        <end position="107"/>
    </location>
</feature>
<dbReference type="SUPFAM" id="SSF47113">
    <property type="entry name" value="Histone-fold"/>
    <property type="match status" value="1"/>
</dbReference>
<evidence type="ECO:0000256" key="3">
    <source>
        <dbReference type="ARBA" id="ARBA00023125"/>
    </source>
</evidence>
<evidence type="ECO:0000256" key="8">
    <source>
        <dbReference type="ARBA" id="ARBA00025911"/>
    </source>
</evidence>
<keyword evidence="5" id="KW-0804">Transcription</keyword>
<dbReference type="PANTHER" id="PTHR10252:SF8">
    <property type="entry name" value="NUCLEAR TRANSCRIPTION FACTOR Y SUBUNIT GAMMA"/>
    <property type="match status" value="1"/>
</dbReference>
<evidence type="ECO:0000256" key="2">
    <source>
        <dbReference type="ARBA" id="ARBA00023015"/>
    </source>
</evidence>
<dbReference type="Gene3D" id="1.10.20.10">
    <property type="entry name" value="Histone, subunit A"/>
    <property type="match status" value="1"/>
</dbReference>
<keyword evidence="4" id="KW-0010">Activator</keyword>
<comment type="subunit">
    <text evidence="8">Heterotrimeric transcription factor composed of three components, NF-YA, NF-YB and NF-YC. NF-YB and NF-YC must interact and dimerize for NF-YA association and DNA binding.</text>
</comment>
<comment type="subcellular location">
    <subcellularLocation>
        <location evidence="1">Nucleus</location>
    </subcellularLocation>
</comment>
<name>A0A9Q0RIX4_BLOTA</name>
<evidence type="ECO:0000259" key="13">
    <source>
        <dbReference type="Pfam" id="PF00125"/>
    </source>
</evidence>
<dbReference type="PANTHER" id="PTHR10252">
    <property type="entry name" value="HISTONE-LIKE TRANSCRIPTION FACTOR CCAAT-RELATED"/>
    <property type="match status" value="1"/>
</dbReference>
<protein>
    <recommendedName>
        <fullName evidence="10">Nuclear transcription factor Y subunit gamma</fullName>
    </recommendedName>
    <alternativeName>
        <fullName evidence="11">CAAT box DNA-binding protein subunit C</fullName>
    </alternativeName>
    <alternativeName>
        <fullName evidence="12">Nuclear transcription factor Y subunit C</fullName>
    </alternativeName>
</protein>
<reference evidence="14" key="1">
    <citation type="submission" date="2022-12" db="EMBL/GenBank/DDBJ databases">
        <title>Genome assemblies of Blomia tropicalis.</title>
        <authorList>
            <person name="Cui Y."/>
        </authorList>
    </citation>
    <scope>NUCLEOTIDE SEQUENCE</scope>
    <source>
        <tissue evidence="14">Adult mites</tissue>
    </source>
</reference>
<dbReference type="InterPro" id="IPR007125">
    <property type="entry name" value="H2A/H2B/H3"/>
</dbReference>
<evidence type="ECO:0000256" key="10">
    <source>
        <dbReference type="ARBA" id="ARBA00040590"/>
    </source>
</evidence>
<evidence type="ECO:0000256" key="6">
    <source>
        <dbReference type="ARBA" id="ARBA00023242"/>
    </source>
</evidence>
<organism evidence="14 15">
    <name type="scientific">Blomia tropicalis</name>
    <name type="common">Mite</name>
    <dbReference type="NCBI Taxonomy" id="40697"/>
    <lineage>
        <taxon>Eukaryota</taxon>
        <taxon>Metazoa</taxon>
        <taxon>Ecdysozoa</taxon>
        <taxon>Arthropoda</taxon>
        <taxon>Chelicerata</taxon>
        <taxon>Arachnida</taxon>
        <taxon>Acari</taxon>
        <taxon>Acariformes</taxon>
        <taxon>Sarcoptiformes</taxon>
        <taxon>Astigmata</taxon>
        <taxon>Glycyphagoidea</taxon>
        <taxon>Echimyopodidae</taxon>
        <taxon>Blomia</taxon>
    </lineage>
</organism>
<dbReference type="Pfam" id="PF00125">
    <property type="entry name" value="Histone"/>
    <property type="match status" value="1"/>
</dbReference>
<proteinExistence type="inferred from homology"/>
<evidence type="ECO:0000256" key="4">
    <source>
        <dbReference type="ARBA" id="ARBA00023159"/>
    </source>
</evidence>
<dbReference type="GO" id="GO:0000978">
    <property type="term" value="F:RNA polymerase II cis-regulatory region sequence-specific DNA binding"/>
    <property type="evidence" value="ECO:0007669"/>
    <property type="project" value="TreeGrafter"/>
</dbReference>
<dbReference type="GO" id="GO:0001228">
    <property type="term" value="F:DNA-binding transcription activator activity, RNA polymerase II-specific"/>
    <property type="evidence" value="ECO:0007669"/>
    <property type="project" value="TreeGrafter"/>
</dbReference>
<dbReference type="GO" id="GO:0046982">
    <property type="term" value="F:protein heterodimerization activity"/>
    <property type="evidence" value="ECO:0007669"/>
    <property type="project" value="InterPro"/>
</dbReference>
<keyword evidence="15" id="KW-1185">Reference proteome</keyword>
<evidence type="ECO:0000313" key="15">
    <source>
        <dbReference type="Proteomes" id="UP001142055"/>
    </source>
</evidence>
<evidence type="ECO:0000256" key="11">
    <source>
        <dbReference type="ARBA" id="ARBA00042333"/>
    </source>
</evidence>
<dbReference type="CDD" id="cd22908">
    <property type="entry name" value="HFD_NFYC-like"/>
    <property type="match status" value="1"/>
</dbReference>